<dbReference type="Gene3D" id="1.10.10.10">
    <property type="entry name" value="Winged helix-like DNA-binding domain superfamily/Winged helix DNA-binding domain"/>
    <property type="match status" value="2"/>
</dbReference>
<dbReference type="InterPro" id="IPR013011">
    <property type="entry name" value="PTS_EIIB_2"/>
</dbReference>
<reference evidence="6 7" key="1">
    <citation type="submission" date="2013-02" db="EMBL/GenBank/DDBJ databases">
        <title>The Genome Sequence of Lactobacillus catenaformis F0143.</title>
        <authorList>
            <consortium name="The Broad Institute Genome Sequencing Platform"/>
            <person name="Earl A."/>
            <person name="Ward D."/>
            <person name="Feldgarden M."/>
            <person name="Gevers D."/>
            <person name="Izard J."/>
            <person name="Blanton J.M."/>
            <person name="Mathney J."/>
            <person name="Dewhirst F.E."/>
            <person name="Young S.K."/>
            <person name="Zeng Q."/>
            <person name="Gargeya S."/>
            <person name="Fitzgerald M."/>
            <person name="Haas B."/>
            <person name="Abouelleil A."/>
            <person name="Alvarado L."/>
            <person name="Arachchi H.M."/>
            <person name="Berlin A."/>
            <person name="Chapman S.B."/>
            <person name="Gearin G."/>
            <person name="Goldberg J."/>
            <person name="Griggs A."/>
            <person name="Gujja S."/>
            <person name="Hansen M."/>
            <person name="Heiman D."/>
            <person name="Howarth C."/>
            <person name="Larimer J."/>
            <person name="Lui A."/>
            <person name="MacDonald P.J.P."/>
            <person name="McCowen C."/>
            <person name="Montmayeur A."/>
            <person name="Murphy C."/>
            <person name="Neiman D."/>
            <person name="Pearson M."/>
            <person name="Priest M."/>
            <person name="Roberts A."/>
            <person name="Saif S."/>
            <person name="Shea T."/>
            <person name="Sisk P."/>
            <person name="Stolte C."/>
            <person name="Sykes S."/>
            <person name="Wortman J."/>
            <person name="Nusbaum C."/>
            <person name="Birren B."/>
        </authorList>
    </citation>
    <scope>NUCLEOTIDE SEQUENCE [LARGE SCALE GENOMIC DNA]</scope>
    <source>
        <strain evidence="6 7">OT 569</strain>
    </source>
</reference>
<dbReference type="Gene3D" id="3.40.50.2300">
    <property type="match status" value="1"/>
</dbReference>
<evidence type="ECO:0000256" key="3">
    <source>
        <dbReference type="ARBA" id="ARBA00023163"/>
    </source>
</evidence>
<dbReference type="InterPro" id="IPR036388">
    <property type="entry name" value="WH-like_DNA-bd_sf"/>
</dbReference>
<evidence type="ECO:0000259" key="4">
    <source>
        <dbReference type="PROSITE" id="PS51099"/>
    </source>
</evidence>
<evidence type="ECO:0000313" key="7">
    <source>
        <dbReference type="Proteomes" id="UP000011758"/>
    </source>
</evidence>
<dbReference type="STRING" id="999415.HMPREF9943_00213"/>
<dbReference type="CDD" id="cd05568">
    <property type="entry name" value="PTS_IIB_bgl_like"/>
    <property type="match status" value="1"/>
</dbReference>
<accession>M2Q5D1</accession>
<dbReference type="GO" id="GO:0006355">
    <property type="term" value="P:regulation of DNA-templated transcription"/>
    <property type="evidence" value="ECO:0007669"/>
    <property type="project" value="InterPro"/>
</dbReference>
<evidence type="ECO:0000313" key="6">
    <source>
        <dbReference type="EMBL" id="EMD17426.1"/>
    </source>
</evidence>
<dbReference type="GO" id="GO:0009401">
    <property type="term" value="P:phosphoenolpyruvate-dependent sugar phosphotransferase system"/>
    <property type="evidence" value="ECO:0007669"/>
    <property type="project" value="InterPro"/>
</dbReference>
<dbReference type="SUPFAM" id="SSF63520">
    <property type="entry name" value="PTS-regulatory domain, PRD"/>
    <property type="match status" value="1"/>
</dbReference>
<evidence type="ECO:0000256" key="2">
    <source>
        <dbReference type="ARBA" id="ARBA00023015"/>
    </source>
</evidence>
<feature type="domain" description="PRD" evidence="5">
    <location>
        <begin position="288"/>
        <end position="398"/>
    </location>
</feature>
<keyword evidence="7" id="KW-1185">Reference proteome</keyword>
<dbReference type="AlphaFoldDB" id="M2Q5D1"/>
<evidence type="ECO:0000256" key="1">
    <source>
        <dbReference type="ARBA" id="ARBA00022737"/>
    </source>
</evidence>
<dbReference type="PANTHER" id="PTHR30185:SF18">
    <property type="entry name" value="TRANSCRIPTIONAL REGULATOR MTLR"/>
    <property type="match status" value="1"/>
</dbReference>
<organism evidence="6 7">
    <name type="scientific">Eggerthia catenaformis OT 569 = DSM 20559</name>
    <dbReference type="NCBI Taxonomy" id="999415"/>
    <lineage>
        <taxon>Bacteria</taxon>
        <taxon>Bacillati</taxon>
        <taxon>Bacillota</taxon>
        <taxon>Erysipelotrichia</taxon>
        <taxon>Erysipelotrichales</taxon>
        <taxon>Coprobacillaceae</taxon>
        <taxon>Eggerthia</taxon>
    </lineage>
</organism>
<dbReference type="Pfam" id="PF08279">
    <property type="entry name" value="HTH_11"/>
    <property type="match status" value="1"/>
</dbReference>
<dbReference type="eggNOG" id="COG3711">
    <property type="taxonomic scope" value="Bacteria"/>
</dbReference>
<name>M2Q5D1_9FIRM</name>
<dbReference type="GO" id="GO:0008982">
    <property type="term" value="F:protein-N(PI)-phosphohistidine-sugar phosphotransferase activity"/>
    <property type="evidence" value="ECO:0007669"/>
    <property type="project" value="InterPro"/>
</dbReference>
<dbReference type="PANTHER" id="PTHR30185">
    <property type="entry name" value="CRYPTIC BETA-GLUCOSIDE BGL OPERON ANTITERMINATOR"/>
    <property type="match status" value="1"/>
</dbReference>
<dbReference type="PROSITE" id="PS51099">
    <property type="entry name" value="PTS_EIIB_TYPE_2"/>
    <property type="match status" value="1"/>
</dbReference>
<dbReference type="InterPro" id="IPR036634">
    <property type="entry name" value="PRD_sf"/>
</dbReference>
<keyword evidence="2" id="KW-0805">Transcription regulation</keyword>
<protein>
    <submittedName>
        <fullName evidence="6">Uncharacterized protein</fullName>
    </submittedName>
</protein>
<dbReference type="InterPro" id="IPR011608">
    <property type="entry name" value="PRD"/>
</dbReference>
<gene>
    <name evidence="6" type="ORF">HMPREF9943_00213</name>
</gene>
<dbReference type="InterPro" id="IPR013196">
    <property type="entry name" value="HTH_11"/>
</dbReference>
<keyword evidence="1" id="KW-0677">Repeat</keyword>
<comment type="caution">
    <text evidence="6">The sequence shown here is derived from an EMBL/GenBank/DDBJ whole genome shotgun (WGS) entry which is preliminary data.</text>
</comment>
<dbReference type="PROSITE" id="PS51372">
    <property type="entry name" value="PRD_2"/>
    <property type="match status" value="1"/>
</dbReference>
<dbReference type="RefSeq" id="WP_004801224.1">
    <property type="nucleotide sequence ID" value="NZ_KB446646.1"/>
</dbReference>
<proteinExistence type="predicted"/>
<evidence type="ECO:0000259" key="5">
    <source>
        <dbReference type="PROSITE" id="PS51372"/>
    </source>
</evidence>
<dbReference type="Gene3D" id="1.10.1790.10">
    <property type="entry name" value="PRD domain"/>
    <property type="match status" value="1"/>
</dbReference>
<dbReference type="Proteomes" id="UP000011758">
    <property type="component" value="Unassembled WGS sequence"/>
</dbReference>
<dbReference type="OrthoDB" id="3710983at2"/>
<keyword evidence="3" id="KW-0804">Transcription</keyword>
<feature type="domain" description="PTS EIIB type-2" evidence="4">
    <location>
        <begin position="400"/>
        <end position="491"/>
    </location>
</feature>
<dbReference type="InterPro" id="IPR050661">
    <property type="entry name" value="BglG_antiterminators"/>
</dbReference>
<sequence length="629" mass="73114">MQLSKDEIQIMKLLISAPDYISSYEIGTSIGMKRRLVREKMKSVKGILKHYGYDLISKTSKGYLIDEKSMDSLNNLHQIISKHELNREGFIPVTPKERQNYILKRIIEADHYIKIDEIADELLISRSSVSRDIRSAKSFLLKYQLNIEKRPNYGIRIIGSEVNKRKPICDFLFDNLRSSDMYYDFLESTLIPEKSLENGIIHLLSKYRIEMTDIALCDFLIGLSVMITRVANHNLITQDQDMSFVCLNTELSCAHEIASLIASKIHFEFPIQEINQIAIQLKCKRIGIADDDHIPIIKKITDDSITSIYRQTMLSFPDKSFKKELYLNIKSAVIRLFYNEKLRTPLFNEVPIAYPLAYECAQIVSQHIFGFTDKYVSSSELAFLTMFFHTYMHHKIGNKHEVLLVCSLGYSVGSMYKSQIENKFASQIHITDICSYYQLNHVNLKKYDFIISDLPIHQDLSIPCIKISHVLNEDDYNTISSYLNYLFNKVRIDMLFHDKFYLDNISANKTSAFYFYKIFSQVYTDIKLMEIEHAINQSAKYNYNDEISLFRLSKPISNNNLVSVLIYKEPIPVDNHYARIIILFSCNEKSRLLFDILADLLNAVSVDDTALDSLYQKPSYQKFIRLLIT</sequence>
<dbReference type="BioCyc" id="ECAT999415-HMP:GTTI-222-MONOMER"/>
<dbReference type="Pfam" id="PF00874">
    <property type="entry name" value="PRD"/>
    <property type="match status" value="1"/>
</dbReference>
<dbReference type="EMBL" id="AGEJ01000005">
    <property type="protein sequence ID" value="EMD17426.1"/>
    <property type="molecule type" value="Genomic_DNA"/>
</dbReference>